<proteinExistence type="predicted"/>
<feature type="region of interest" description="Disordered" evidence="2">
    <location>
        <begin position="3138"/>
        <end position="3203"/>
    </location>
</feature>
<feature type="compositionally biased region" description="Low complexity" evidence="2">
    <location>
        <begin position="843"/>
        <end position="876"/>
    </location>
</feature>
<dbReference type="RefSeq" id="XP_028869116.1">
    <property type="nucleotide sequence ID" value="XM_029013283.1"/>
</dbReference>
<organism evidence="4 5">
    <name type="scientific">Babesia ovata</name>
    <dbReference type="NCBI Taxonomy" id="189622"/>
    <lineage>
        <taxon>Eukaryota</taxon>
        <taxon>Sar</taxon>
        <taxon>Alveolata</taxon>
        <taxon>Apicomplexa</taxon>
        <taxon>Aconoidasida</taxon>
        <taxon>Piroplasmida</taxon>
        <taxon>Babesiidae</taxon>
        <taxon>Babesia</taxon>
    </lineage>
</organism>
<evidence type="ECO:0000313" key="5">
    <source>
        <dbReference type="Proteomes" id="UP000236319"/>
    </source>
</evidence>
<keyword evidence="3" id="KW-0812">Transmembrane</keyword>
<dbReference type="OrthoDB" id="367159at2759"/>
<evidence type="ECO:0000256" key="1">
    <source>
        <dbReference type="SAM" id="Coils"/>
    </source>
</evidence>
<feature type="transmembrane region" description="Helical" evidence="3">
    <location>
        <begin position="1308"/>
        <end position="1324"/>
    </location>
</feature>
<keyword evidence="3" id="KW-0472">Membrane</keyword>
<keyword evidence="3" id="KW-1133">Transmembrane helix</keyword>
<keyword evidence="1" id="KW-0175">Coiled coil</keyword>
<feature type="compositionally biased region" description="Low complexity" evidence="2">
    <location>
        <begin position="3163"/>
        <end position="3193"/>
    </location>
</feature>
<accession>A0A2H6KIQ5</accession>
<feature type="coiled-coil region" evidence="1">
    <location>
        <begin position="1562"/>
        <end position="1589"/>
    </location>
</feature>
<reference evidence="4 5" key="1">
    <citation type="journal article" date="2017" name="BMC Genomics">
        <title>Whole-genome assembly of Babesia ovata and comparative genomics between closely related pathogens.</title>
        <authorList>
            <person name="Yamagishi J."/>
            <person name="Asada M."/>
            <person name="Hakimi H."/>
            <person name="Tanaka T.Q."/>
            <person name="Sugimoto C."/>
            <person name="Kawazu S."/>
        </authorList>
    </citation>
    <scope>NUCLEOTIDE SEQUENCE [LARGE SCALE GENOMIC DNA]</scope>
    <source>
        <strain evidence="4 5">Miyake</strain>
    </source>
</reference>
<feature type="coiled-coil region" evidence="1">
    <location>
        <begin position="1492"/>
        <end position="1519"/>
    </location>
</feature>
<dbReference type="Proteomes" id="UP000236319">
    <property type="component" value="Unassembled WGS sequence"/>
</dbReference>
<keyword evidence="5" id="KW-1185">Reference proteome</keyword>
<feature type="transmembrane region" description="Helical" evidence="3">
    <location>
        <begin position="1254"/>
        <end position="1275"/>
    </location>
</feature>
<comment type="caution">
    <text evidence="4">The sequence shown here is derived from an EMBL/GenBank/DDBJ whole genome shotgun (WGS) entry which is preliminary data.</text>
</comment>
<evidence type="ECO:0000256" key="2">
    <source>
        <dbReference type="SAM" id="MobiDB-lite"/>
    </source>
</evidence>
<dbReference type="GeneID" id="39876643"/>
<name>A0A2H6KIQ5_9APIC</name>
<sequence length="3310" mass="367689">MASTCTQVAKVVPKSHASRQFTLNDIECQPAEIDKAVTAIKAQLGQLRETMKNGNKEDVIERLKHMKEEGLGDREDWQNGKGQSLSGLGKIHGDLSTEIKKLPQQTEIIRKAAIRIYAEIANVKIDMDNVFNPFDVMDHLRRLGKKIGTSKDGYSDSLQAIYNAIKNLHDGPFHNNPDAIGKANEAIKAELTALRGVLQGNASDEDVIKTLEDLQNSGLSGEKGWNKHNTQKSLKSIQNDLSTQQNTLEQQPGNIDQGVDQITTELQRLQKQLNDDVTEKLKKVREHGLGKGNQAWNDSDSNKGLTNITTDIVAIKTENVEDVKERLKELCTAIRHIAKDAAFTLKEVKEKSLNELTKIKDKFSDLLSEQVRGVIRELKGFLKFLENGKAQIIRDLHAFVNQEIKAAEETLIREARRQYVSNIKELLKLFARKVEEELRELPWEIDRDLTVEYKGLMTRVEDGLENDLNVQKLKESKSLPPLSSAFMRFYSSLEDHVDREINRFHDEEQRKKNLKRQDTQEYSTRLSVVNEALHALLHYLKDNDTFDHRLTELLRNLTDALSELKPESFARPSSPLLDGLVEGLTKFAAEFTCAYVSRYAGAQFTDEEGEKCAKVFLTMLPTLCDAFTRLAERCGKWRDLSINSSSELGTFIQRSGYKVSTSPFDQDGELRDECNGRDVYVLVTQNIKETEDNEHLKKCLSLQHACNLLELLKCLCTHLHQYYKTCHLKVHPSPRPPCSIYEMLQWCCGLPHNAVYLGLNSEALPSLFEADEPDAGESEVSLTDVGSLALKAHPQHITPASLTDALTEASATQVASMPATSTPTRKACSTPATPTLCSACSSTSSNASTSSSISSTASAPTTPGTADGSTAGTAGTSEDRHGSATPCCVPTKCVTNSATKHMTKYVTKDVTSIPGAASSRRSSRSSRTDCKASCRMTCPPMTPVSHAPPVTPRHPACRARRRWASPTSPGWPPVRAQAEPSWTSSAPSAAALPHPLTRLCSFLNCLLTRPPRTPDDLFAFYYQFICDWRSSGEHRKAAFEDAVGDACFRQRGVTLDVSTVFGSSEHRSVTNMPHLTGDLFSLVECNGTPRSAPSHPCGPYLKPLGHDVRATFAKEHAHLYLSWVVYLTETFYDFLRELLQDCERTCADATSNCHARSCANDCTAKRRPLAPSSNHTADCPSIVDCDSTTPTLFQYGFVLKDVHSLAGSTSGHPAKRTCEDFCTALQVAVKQRNPLHKLAHETIPEYLYTIRAPFLYTITALWLIATLYIAHSLLYRMDVLRIRSHLLTTRASHLIDVKALLTKGRRMLSLYHGVAVIGSNIGAIDTAKYTLLQQVTNLSALITSAEKIRAAAETKAKEAYDKLKVNETLSQKIGEIVTANEKIKGVHTQLSGVHKNLGEWKQQAGDVLQGAIAQATEVHKALDEKSTQVGEKLTSIDDANKLIVSANKDLATEVEHLGKWNTAARDVITKAEGKCKEILDKVSTNSPGGVIYEKAKTLNEKAQTLLKAAKDAKLAVEAQVKSALEAVVQMDKSLKMDLKSVKDKIKEGIDSVIMDLGVKELDEKVKSDLQSLRERIEGLKTEVDKSNGESLVKHELSQLSRAKEPLNQLTGSGDKSIVTLTTGLQTKFNLHIKTPLNDKVQEVYDEIETLGGNFELRGGSEKKLEEIFKKIKEEVNKILNGDQPNRGLEGIASGLIGSYTSGFKNFHTIVGGWAEGILGNNKGDDKKKTIKPWLGKYVTERKGSSSDVVKLLDGSILGFSWSQKIIEQIKTKLHSEIEAGKGKVDTSSGKIEKTITSVKNACEAFVSGLDEKLKNDGFKELAQVIYNKIASESRWRSYRHKNEDDIKPAIEAALLGLSATTSQVANEIKSILLDKRVGNYGENSTSIAQELDSVLGYTNKLHNQLTQATNNVGQPKRESPAQAVDKRLGEVRDEVGRLDANFKKVKQDLDEAVRGLPGAVKDFNDVAEQQIKAAAKKAITEAAGQISKNGAAIVLGDNLMNEFHTTHEQIKSSLDRELKQKVDDHIGKDDQSASQQGGQAQKIIIDKKNFGQYDKHVDQNEIKDGQLTGLEEEGSLPQAIGDIKALGLAELEGTIGDKASKDKKIEEKTFNDPFTKIKTQLGEIKGLVDGDGTSGKDEKGVQKLLGELKSALDQGKLNGADKGLDDIKNAIENCNKSTVQAIRKELGELRGKLKNKEGQPKDDVIETLTDLRNVGLEGKNTWNGKTTQDGKSLSGLGKIQQGLQEQNKELATQNNKIGDAIHQIKWALACLGFKLQGLYTTDDVIDQLTWLGQLIGKGKDKAKNNLHGIYEKIRQLQEDPFQQQPTKIEQAKQQIVNELTALRGVLQGNASDEDVITTLNDLQNSGLSGEKGWNKHNTQKSLKSIQNDLSTQQNTLEQQPGNIDQGVDQITTELQRLQKQLNDDVTEKLKKLKESGLNDGNTPWTIEGKPDKGLTNITADIETIKTRDVKDVRDKLKELCTAIRMLAKDAEWFLNELKDGKIGEQLKQIRDEIDKLHGRLVDGPIKDLRALLRFLENGKAQIIRDLHAFVNQEIKAAEETLIREARRQYVSNIKELLKLFARKVEEELRELPWEIDRDLTVEYKGLMTRVEDGLENDLNVQKLKESKSLPPLSSAFMRFYSSLEDHVDREINRFHDEEQRKKNLKRQDTQEYSTRLSVVNEALHALLHYLKDNDTFDHRLTELLRNLTDALSELKPESFARPSSPLLDGLVEGLTKFAAEFTCAYVSRYAGAQFTDEEGEKCAKVFLTMLPTLCDAFTRLAERCGKWRDLSINSSSELGTFIQRSGYKVSTSPFDQDGELRDECNGRDVYVLVTQNIKETEDNEHLKKCLSLQHACNLLELLKCLCTHLHQYYKTCHLKVHPSPRPPCSIYEMLQWCCGLPHNAVYLGLNSEALPSLFEADEPDAGESEVSLTDVGSLALKAHPQHITPASLTDALTEAGLPCVPRQSHHGRPRRLLRRRFLTPHQTVQLPELPPHSPATDARRPVRLYYQFICDWRSSGEHRKAAFEDAVGDACFRQRGVTLDVSTVFGSSEHRSVTNMPHLTGDLFSLVECNGTPRSAPSHPCGPYLKPLGHDVRATFAKEHAHLYLSWVVYLTETFYDFLRELLQDCERTCADATSTATPGAAPTTAQPSDGHWPRAPITLPTAPPSWTATPPRPHSSSTASCSKTSTASPDPPAATQPSAPADFCTALQVAVKQRNPLHKLAHETIPEYLYTIRAPFLYTITALWLIATLYIAHSLLYRMDVLRIRSHLLTTRASHLIDVKALLTKGRRMLSLYHGVDYFDDDFHS</sequence>
<evidence type="ECO:0000256" key="3">
    <source>
        <dbReference type="SAM" id="Phobius"/>
    </source>
</evidence>
<protein>
    <submittedName>
        <fullName evidence="4">Extracellular matrix-binding ebh, putative</fullName>
    </submittedName>
</protein>
<feature type="transmembrane region" description="Helical" evidence="3">
    <location>
        <begin position="3241"/>
        <end position="3262"/>
    </location>
</feature>
<feature type="region of interest" description="Disordered" evidence="2">
    <location>
        <begin position="843"/>
        <end position="885"/>
    </location>
</feature>
<gene>
    <name evidence="4" type="ORF">BOVATA_043660</name>
</gene>
<feature type="compositionally biased region" description="Low complexity" evidence="2">
    <location>
        <begin position="3138"/>
        <end position="3152"/>
    </location>
</feature>
<dbReference type="EMBL" id="BDSA01000007">
    <property type="protein sequence ID" value="GBE62873.1"/>
    <property type="molecule type" value="Genomic_DNA"/>
</dbReference>
<evidence type="ECO:0000313" key="4">
    <source>
        <dbReference type="EMBL" id="GBE62873.1"/>
    </source>
</evidence>
<dbReference type="VEuPathDB" id="PiroplasmaDB:BOVATA_043660"/>